<proteinExistence type="predicted"/>
<reference evidence="1" key="1">
    <citation type="journal article" date="2015" name="Proc. Natl. Acad. Sci. U.S.A.">
        <title>Networks of energetic and metabolic interactions define dynamics in microbial communities.</title>
        <authorList>
            <person name="Embree M."/>
            <person name="Liu J.K."/>
            <person name="Al-Bassam M.M."/>
            <person name="Zengler K."/>
        </authorList>
    </citation>
    <scope>NUCLEOTIDE SEQUENCE</scope>
</reference>
<name>A0A0W8F0S6_9ZZZZ</name>
<gene>
    <name evidence="1" type="ORF">ASZ90_015923</name>
</gene>
<accession>A0A0W8F0S6</accession>
<evidence type="ECO:0000313" key="1">
    <source>
        <dbReference type="EMBL" id="KUG14433.1"/>
    </source>
</evidence>
<comment type="caution">
    <text evidence="1">The sequence shown here is derived from an EMBL/GenBank/DDBJ whole genome shotgun (WGS) entry which is preliminary data.</text>
</comment>
<organism evidence="1">
    <name type="scientific">hydrocarbon metagenome</name>
    <dbReference type="NCBI Taxonomy" id="938273"/>
    <lineage>
        <taxon>unclassified sequences</taxon>
        <taxon>metagenomes</taxon>
        <taxon>ecological metagenomes</taxon>
    </lineage>
</organism>
<sequence>MDTDMLCAGNRNPDHQTLLISTREEPRAGLTTSLDPHMIRLLLFSGERMGG</sequence>
<dbReference type="EMBL" id="LNQE01001660">
    <property type="protein sequence ID" value="KUG14433.1"/>
    <property type="molecule type" value="Genomic_DNA"/>
</dbReference>
<protein>
    <submittedName>
        <fullName evidence="1">Uncharacterized protein</fullName>
    </submittedName>
</protein>
<dbReference type="AlphaFoldDB" id="A0A0W8F0S6"/>